<evidence type="ECO:0000256" key="5">
    <source>
        <dbReference type="ARBA" id="ARBA00022651"/>
    </source>
</evidence>
<dbReference type="PANTHER" id="PTHR40631">
    <property type="entry name" value="ALPHA-L-ARABINOFURANOSIDASE AXHA-2-RELATED"/>
    <property type="match status" value="1"/>
</dbReference>
<evidence type="ECO:0000256" key="10">
    <source>
        <dbReference type="ARBA" id="ARBA00023326"/>
    </source>
</evidence>
<keyword evidence="6" id="KW-0732">Signal</keyword>
<gene>
    <name evidence="11" type="ORF">GCM10010345_01450</name>
</gene>
<evidence type="ECO:0000313" key="11">
    <source>
        <dbReference type="EMBL" id="GHA01458.1"/>
    </source>
</evidence>
<dbReference type="Gene3D" id="2.115.10.20">
    <property type="entry name" value="Glycosyl hydrolase domain, family 43"/>
    <property type="match status" value="1"/>
</dbReference>
<dbReference type="EC" id="3.2.1.55" evidence="3"/>
<reference evidence="12" key="1">
    <citation type="journal article" date="2019" name="Int. J. Syst. Evol. Microbiol.">
        <title>The Global Catalogue of Microorganisms (GCM) 10K type strain sequencing project: providing services to taxonomists for standard genome sequencing and annotation.</title>
        <authorList>
            <consortium name="The Broad Institute Genomics Platform"/>
            <consortium name="The Broad Institute Genome Sequencing Center for Infectious Disease"/>
            <person name="Wu L."/>
            <person name="Ma J."/>
        </authorList>
    </citation>
    <scope>NUCLEOTIDE SEQUENCE [LARGE SCALE GENOMIC DNA]</scope>
    <source>
        <strain evidence="12">JCM 4733</strain>
    </source>
</reference>
<dbReference type="Proteomes" id="UP000653644">
    <property type="component" value="Unassembled WGS sequence"/>
</dbReference>
<comment type="caution">
    <text evidence="11">The sequence shown here is derived from an EMBL/GenBank/DDBJ whole genome shotgun (WGS) entry which is preliminary data.</text>
</comment>
<dbReference type="InterPro" id="IPR023296">
    <property type="entry name" value="Glyco_hydro_beta-prop_sf"/>
</dbReference>
<organism evidence="11 12">
    <name type="scientific">Streptomyces canarius</name>
    <dbReference type="NCBI Taxonomy" id="285453"/>
    <lineage>
        <taxon>Bacteria</taxon>
        <taxon>Bacillati</taxon>
        <taxon>Actinomycetota</taxon>
        <taxon>Actinomycetes</taxon>
        <taxon>Kitasatosporales</taxon>
        <taxon>Streptomycetaceae</taxon>
        <taxon>Streptomyces</taxon>
    </lineage>
</organism>
<dbReference type="EMBL" id="BMVN01000001">
    <property type="protein sequence ID" value="GHA01458.1"/>
    <property type="molecule type" value="Genomic_DNA"/>
</dbReference>
<evidence type="ECO:0000256" key="7">
    <source>
        <dbReference type="ARBA" id="ARBA00022801"/>
    </source>
</evidence>
<evidence type="ECO:0000256" key="9">
    <source>
        <dbReference type="ARBA" id="ARBA00023295"/>
    </source>
</evidence>
<evidence type="ECO:0000256" key="8">
    <source>
        <dbReference type="ARBA" id="ARBA00023277"/>
    </source>
</evidence>
<name>A0ABQ3CCQ4_9ACTN</name>
<comment type="catalytic activity">
    <reaction evidence="1">
        <text>Hydrolysis of terminal non-reducing alpha-L-arabinofuranoside residues in alpha-L-arabinosides.</text>
        <dbReference type="EC" id="3.2.1.55"/>
    </reaction>
</comment>
<evidence type="ECO:0000256" key="4">
    <source>
        <dbReference type="ARBA" id="ARBA00022525"/>
    </source>
</evidence>
<accession>A0ABQ3CCQ4</accession>
<keyword evidence="10" id="KW-0624">Polysaccharide degradation</keyword>
<dbReference type="InterPro" id="IPR005193">
    <property type="entry name" value="GH62_arabinosidase"/>
</dbReference>
<evidence type="ECO:0000256" key="6">
    <source>
        <dbReference type="ARBA" id="ARBA00022729"/>
    </source>
</evidence>
<keyword evidence="9" id="KW-0326">Glycosidase</keyword>
<keyword evidence="8" id="KW-0119">Carbohydrate metabolism</keyword>
<proteinExistence type="predicted"/>
<comment type="subcellular location">
    <subcellularLocation>
        <location evidence="2">Secreted</location>
    </subcellularLocation>
</comment>
<keyword evidence="4" id="KW-0964">Secreted</keyword>
<dbReference type="PANTHER" id="PTHR40631:SF1">
    <property type="entry name" value="ALPHA-L-ARABINOFURANOSIDASE AXHA-2-RELATED"/>
    <property type="match status" value="1"/>
</dbReference>
<protein>
    <recommendedName>
        <fullName evidence="3">non-reducing end alpha-L-arabinofuranosidase</fullName>
        <ecNumber evidence="3">3.2.1.55</ecNumber>
    </recommendedName>
</protein>
<evidence type="ECO:0000256" key="3">
    <source>
        <dbReference type="ARBA" id="ARBA00012670"/>
    </source>
</evidence>
<keyword evidence="5" id="KW-0858">Xylan degradation</keyword>
<dbReference type="Pfam" id="PF03664">
    <property type="entry name" value="Glyco_hydro_62"/>
    <property type="match status" value="1"/>
</dbReference>
<sequence length="71" mass="7731">MYVTVVRSFSETHPLAAFGPFANWSDMASARRAGMSRAAVAPTLDCFAPENVRVPAYQWGASPFVYRTSGT</sequence>
<keyword evidence="12" id="KW-1185">Reference proteome</keyword>
<evidence type="ECO:0000256" key="2">
    <source>
        <dbReference type="ARBA" id="ARBA00004613"/>
    </source>
</evidence>
<keyword evidence="7" id="KW-0378">Hydrolase</keyword>
<evidence type="ECO:0000313" key="12">
    <source>
        <dbReference type="Proteomes" id="UP000653644"/>
    </source>
</evidence>
<evidence type="ECO:0000256" key="1">
    <source>
        <dbReference type="ARBA" id="ARBA00001462"/>
    </source>
</evidence>